<feature type="compositionally biased region" description="Low complexity" evidence="1">
    <location>
        <begin position="261"/>
        <end position="289"/>
    </location>
</feature>
<comment type="caution">
    <text evidence="2">The sequence shown here is derived from an EMBL/GenBank/DDBJ whole genome shotgun (WGS) entry which is preliminary data.</text>
</comment>
<feature type="compositionally biased region" description="Polar residues" evidence="1">
    <location>
        <begin position="199"/>
        <end position="208"/>
    </location>
</feature>
<feature type="compositionally biased region" description="Low complexity" evidence="1">
    <location>
        <begin position="55"/>
        <end position="64"/>
    </location>
</feature>
<name>A0AAD5X8D9_9FUNG</name>
<feature type="compositionally biased region" description="Low complexity" evidence="1">
    <location>
        <begin position="212"/>
        <end position="235"/>
    </location>
</feature>
<feature type="region of interest" description="Disordered" evidence="1">
    <location>
        <begin position="51"/>
        <end position="75"/>
    </location>
</feature>
<gene>
    <name evidence="2" type="ORF">HK097_004866</name>
</gene>
<proteinExistence type="predicted"/>
<reference evidence="2" key="1">
    <citation type="submission" date="2020-05" db="EMBL/GenBank/DDBJ databases">
        <title>Phylogenomic resolution of chytrid fungi.</title>
        <authorList>
            <person name="Stajich J.E."/>
            <person name="Amses K."/>
            <person name="Simmons R."/>
            <person name="Seto K."/>
            <person name="Myers J."/>
            <person name="Bonds A."/>
            <person name="Quandt C.A."/>
            <person name="Barry K."/>
            <person name="Liu P."/>
            <person name="Grigoriev I."/>
            <person name="Longcore J.E."/>
            <person name="James T.Y."/>
        </authorList>
    </citation>
    <scope>NUCLEOTIDE SEQUENCE</scope>
    <source>
        <strain evidence="2">JEL0318</strain>
    </source>
</reference>
<feature type="region of interest" description="Disordered" evidence="1">
    <location>
        <begin position="90"/>
        <end position="111"/>
    </location>
</feature>
<feature type="compositionally biased region" description="Basic and acidic residues" evidence="1">
    <location>
        <begin position="182"/>
        <end position="191"/>
    </location>
</feature>
<protein>
    <submittedName>
        <fullName evidence="2">Uncharacterized protein</fullName>
    </submittedName>
</protein>
<dbReference type="EMBL" id="JADGJD010000023">
    <property type="protein sequence ID" value="KAJ3056713.1"/>
    <property type="molecule type" value="Genomic_DNA"/>
</dbReference>
<dbReference type="AlphaFoldDB" id="A0AAD5X8D9"/>
<sequence length="347" mass="37041">MAALTFDERAALEEIERAYGGYLENDYMITGEVRQNLYYEIDETLETRQSHLIQSPSSSSATTPSKPPKKSPQTFTNLRKFARPALKNKQTLKTMSDATSPKTLHDIPRPAEGVQGYAGSLLTMKEMGIHALTGLLEKSSASESQIDQAIRKGAEFGDSLRPNGSFGPIKLAKLCLQKPKAKPAELKEQKKPAMKATARSKTTSQTAKPKQKNPTTKKASTTTTAKTVPTNAPNPCLEPTQEKSTARKAGSAEAKPDTTHETTAATKAAASKEAASAATKAAGARSSGRTKTEGASTAALAKRKKSKKGGGGVGGCICGRAKNASAIVCVRCKRWYVHRLNLDSQSM</sequence>
<feature type="compositionally biased region" description="Polar residues" evidence="1">
    <location>
        <begin position="90"/>
        <end position="102"/>
    </location>
</feature>
<feature type="region of interest" description="Disordered" evidence="1">
    <location>
        <begin position="182"/>
        <end position="312"/>
    </location>
</feature>
<evidence type="ECO:0000313" key="2">
    <source>
        <dbReference type="EMBL" id="KAJ3056713.1"/>
    </source>
</evidence>
<keyword evidence="3" id="KW-1185">Reference proteome</keyword>
<evidence type="ECO:0000313" key="3">
    <source>
        <dbReference type="Proteomes" id="UP001212841"/>
    </source>
</evidence>
<dbReference type="Proteomes" id="UP001212841">
    <property type="component" value="Unassembled WGS sequence"/>
</dbReference>
<accession>A0AAD5X8D9</accession>
<evidence type="ECO:0000256" key="1">
    <source>
        <dbReference type="SAM" id="MobiDB-lite"/>
    </source>
</evidence>
<organism evidence="2 3">
    <name type="scientific">Rhizophlyctis rosea</name>
    <dbReference type="NCBI Taxonomy" id="64517"/>
    <lineage>
        <taxon>Eukaryota</taxon>
        <taxon>Fungi</taxon>
        <taxon>Fungi incertae sedis</taxon>
        <taxon>Chytridiomycota</taxon>
        <taxon>Chytridiomycota incertae sedis</taxon>
        <taxon>Chytridiomycetes</taxon>
        <taxon>Rhizophlyctidales</taxon>
        <taxon>Rhizophlyctidaceae</taxon>
        <taxon>Rhizophlyctis</taxon>
    </lineage>
</organism>